<feature type="chain" id="PRO_5040235618" evidence="1">
    <location>
        <begin position="29"/>
        <end position="54"/>
    </location>
</feature>
<accession>A0A9P9HXJ1</accession>
<dbReference type="AlphaFoldDB" id="A0A9P9HXJ1"/>
<evidence type="ECO:0000256" key="1">
    <source>
        <dbReference type="SAM" id="SignalP"/>
    </source>
</evidence>
<dbReference type="RefSeq" id="XP_046053821.1">
    <property type="nucleotide sequence ID" value="XM_046191831.1"/>
</dbReference>
<reference evidence="2" key="1">
    <citation type="journal article" date="2021" name="Nat. Commun.">
        <title>Genetic determinants of endophytism in the Arabidopsis root mycobiome.</title>
        <authorList>
            <person name="Mesny F."/>
            <person name="Miyauchi S."/>
            <person name="Thiergart T."/>
            <person name="Pickel B."/>
            <person name="Atanasova L."/>
            <person name="Karlsson M."/>
            <person name="Huettel B."/>
            <person name="Barry K.W."/>
            <person name="Haridas S."/>
            <person name="Chen C."/>
            <person name="Bauer D."/>
            <person name="Andreopoulos W."/>
            <person name="Pangilinan J."/>
            <person name="LaButti K."/>
            <person name="Riley R."/>
            <person name="Lipzen A."/>
            <person name="Clum A."/>
            <person name="Drula E."/>
            <person name="Henrissat B."/>
            <person name="Kohler A."/>
            <person name="Grigoriev I.V."/>
            <person name="Martin F.M."/>
            <person name="Hacquard S."/>
        </authorList>
    </citation>
    <scope>NUCLEOTIDE SEQUENCE</scope>
    <source>
        <strain evidence="2">MPI-CAGE-AT-0023</strain>
    </source>
</reference>
<evidence type="ECO:0000313" key="2">
    <source>
        <dbReference type="EMBL" id="KAH7265086.1"/>
    </source>
</evidence>
<keyword evidence="1" id="KW-0732">Signal</keyword>
<name>A0A9P9HXJ1_FUSRE</name>
<protein>
    <submittedName>
        <fullName evidence="2">Uncharacterized protein</fullName>
    </submittedName>
</protein>
<keyword evidence="3" id="KW-1185">Reference proteome</keyword>
<evidence type="ECO:0000313" key="3">
    <source>
        <dbReference type="Proteomes" id="UP000720189"/>
    </source>
</evidence>
<sequence length="54" mass="6141">MIRRPSKPGSLWSLASVLFFWWSRHVTSRNSLHSLAQATPLISRAKLQVSKYSG</sequence>
<dbReference type="GeneID" id="70221785"/>
<dbReference type="EMBL" id="JAGMUX010000003">
    <property type="protein sequence ID" value="KAH7265086.1"/>
    <property type="molecule type" value="Genomic_DNA"/>
</dbReference>
<dbReference type="Proteomes" id="UP000720189">
    <property type="component" value="Unassembled WGS sequence"/>
</dbReference>
<feature type="signal peptide" evidence="1">
    <location>
        <begin position="1"/>
        <end position="28"/>
    </location>
</feature>
<comment type="caution">
    <text evidence="2">The sequence shown here is derived from an EMBL/GenBank/DDBJ whole genome shotgun (WGS) entry which is preliminary data.</text>
</comment>
<gene>
    <name evidence="2" type="ORF">BKA55DRAFT_557814</name>
</gene>
<proteinExistence type="predicted"/>
<organism evidence="2 3">
    <name type="scientific">Fusarium redolens</name>
    <dbReference type="NCBI Taxonomy" id="48865"/>
    <lineage>
        <taxon>Eukaryota</taxon>
        <taxon>Fungi</taxon>
        <taxon>Dikarya</taxon>
        <taxon>Ascomycota</taxon>
        <taxon>Pezizomycotina</taxon>
        <taxon>Sordariomycetes</taxon>
        <taxon>Hypocreomycetidae</taxon>
        <taxon>Hypocreales</taxon>
        <taxon>Nectriaceae</taxon>
        <taxon>Fusarium</taxon>
        <taxon>Fusarium redolens species complex</taxon>
    </lineage>
</organism>